<dbReference type="EMBL" id="VSSQ01000133">
    <property type="protein sequence ID" value="MPL80023.1"/>
    <property type="molecule type" value="Genomic_DNA"/>
</dbReference>
<dbReference type="PANTHER" id="PTHR34071">
    <property type="entry name" value="5-NITROIMIDAZOLE ANTIBIOTICS RESISTANCE PROTEIN, NIMA-FAMILY-RELATED PROTEIN-RELATED"/>
    <property type="match status" value="1"/>
</dbReference>
<gene>
    <name evidence="1" type="ORF">SDC9_25914</name>
</gene>
<reference evidence="1" key="1">
    <citation type="submission" date="2019-08" db="EMBL/GenBank/DDBJ databases">
        <authorList>
            <person name="Kucharzyk K."/>
            <person name="Murdoch R.W."/>
            <person name="Higgins S."/>
            <person name="Loffler F."/>
        </authorList>
    </citation>
    <scope>NUCLEOTIDE SEQUENCE</scope>
</reference>
<dbReference type="AlphaFoldDB" id="A0A644UMU4"/>
<evidence type="ECO:0008006" key="2">
    <source>
        <dbReference type="Google" id="ProtNLM"/>
    </source>
</evidence>
<dbReference type="InterPro" id="IPR024747">
    <property type="entry name" value="Pyridox_Oxase-rel"/>
</dbReference>
<dbReference type="Pfam" id="PF12900">
    <property type="entry name" value="Pyridox_ox_2"/>
    <property type="match status" value="1"/>
</dbReference>
<comment type="caution">
    <text evidence="1">The sequence shown here is derived from an EMBL/GenBank/DDBJ whole genome shotgun (WGS) entry which is preliminary data.</text>
</comment>
<sequence length="156" mass="17638">MQGRMKQHQLLKEEINEVLSCAQVGRIATQNENGYPYIVPVHFVHKDDKLYVHGLIKGQKISNLIRNNKVGFEVDEMGAIIPDYENACDTNTAFRSVIILGSARMVDDPVLKITILNSIVAKYTPQLSHLSFPEKMMKATGIIEIQIIECTGKYYK</sequence>
<protein>
    <recommendedName>
        <fullName evidence="2">Pyridoxamine 5'-phosphate oxidase putative domain-containing protein</fullName>
    </recommendedName>
</protein>
<organism evidence="1">
    <name type="scientific">bioreactor metagenome</name>
    <dbReference type="NCBI Taxonomy" id="1076179"/>
    <lineage>
        <taxon>unclassified sequences</taxon>
        <taxon>metagenomes</taxon>
        <taxon>ecological metagenomes</taxon>
    </lineage>
</organism>
<dbReference type="Gene3D" id="2.30.110.10">
    <property type="entry name" value="Electron Transport, Fmn-binding Protein, Chain A"/>
    <property type="match status" value="1"/>
</dbReference>
<dbReference type="InterPro" id="IPR012349">
    <property type="entry name" value="Split_barrel_FMN-bd"/>
</dbReference>
<dbReference type="PANTHER" id="PTHR34071:SF2">
    <property type="entry name" value="FLAVIN-NUCLEOTIDE-BINDING PROTEIN"/>
    <property type="match status" value="1"/>
</dbReference>
<proteinExistence type="predicted"/>
<dbReference type="SUPFAM" id="SSF50475">
    <property type="entry name" value="FMN-binding split barrel"/>
    <property type="match status" value="1"/>
</dbReference>
<evidence type="ECO:0000313" key="1">
    <source>
        <dbReference type="EMBL" id="MPL80023.1"/>
    </source>
</evidence>
<accession>A0A644UMU4</accession>
<name>A0A644UMU4_9ZZZZ</name>